<keyword evidence="3" id="KW-1185">Reference proteome</keyword>
<accession>A0A9X6RPS7</accession>
<evidence type="ECO:0000313" key="2">
    <source>
        <dbReference type="EMBL" id="OWA55417.1"/>
    </source>
</evidence>
<name>A0A9X6RPS7_HYPEX</name>
<protein>
    <recommendedName>
        <fullName evidence="4">ATP-dependent DNA helicase</fullName>
    </recommendedName>
</protein>
<dbReference type="Proteomes" id="UP000192578">
    <property type="component" value="Unassembled WGS sequence"/>
</dbReference>
<evidence type="ECO:0008006" key="4">
    <source>
        <dbReference type="Google" id="ProtNLM"/>
    </source>
</evidence>
<evidence type="ECO:0000313" key="3">
    <source>
        <dbReference type="Proteomes" id="UP000192578"/>
    </source>
</evidence>
<dbReference type="SUPFAM" id="SSF52540">
    <property type="entry name" value="P-loop containing nucleoside triphosphate hydrolases"/>
    <property type="match status" value="1"/>
</dbReference>
<comment type="caution">
    <text evidence="2">The sequence shown here is derived from an EMBL/GenBank/DDBJ whole genome shotgun (WGS) entry which is preliminary data.</text>
</comment>
<dbReference type="OrthoDB" id="272985at2759"/>
<dbReference type="InterPro" id="IPR027417">
    <property type="entry name" value="P-loop_NTPase"/>
</dbReference>
<sequence length="629" mass="70745">MEANGDVVTFALSREYFALMEKRGRIPAACLSLRVGTKLMLLRNLPNGQSNFGWVNGAMCIVEELTDDSIIVYQQSHAKRRLPFKRLQHDLPSNGGPKSQRWQFPFDLVYGCTVHKAQGQSLKPCVYDADRQAFSGGGYTACFRATGFQKLYFLSVGKKEQYFLLLQLKQLLNIGLQIARPAKSTGTACFIVPPEINPEDEENFVDEFNPELLILEPCSVTEDGDLLAVLAAIHLLPLPSSSDARSSIIKDAEYLSTVSEVLRGCADVLDSIRRKVQESAAYFNIITQKQQIDRAALKGMVLWMQKSTTSDNLGRRALSSSVLCLEHYLVIRMVILRLRLLFISVIAEHDAYFFTYRRLLSMKENFSLPEMIHHTSNNFPTFDNGWEMLTTSSLLHSAAQRKILCTDLSTERILAFMTSLTSSRLDWGYVSSDDDDNGFPRASQKRTVSLHRIPVKDPPKRTSTLKRTPFHNSGERKRSMSRTEVSPNPKKQCVLLSTEGDQTLLFDISYEEESRVLVDFPGEQLELATTDLVSQDSAGDESDIELSISVGGGHQIIVNHDDWDEKYEKKELFLPSRNRAEQSVLIIEPYIELPPACYELEEPTLSADFKLSDITAELENAPLPGCDAD</sequence>
<dbReference type="EMBL" id="MTYJ01000760">
    <property type="protein sequence ID" value="OWA55417.1"/>
    <property type="molecule type" value="Genomic_DNA"/>
</dbReference>
<evidence type="ECO:0000256" key="1">
    <source>
        <dbReference type="SAM" id="MobiDB-lite"/>
    </source>
</evidence>
<reference evidence="3" key="1">
    <citation type="submission" date="2017-01" db="EMBL/GenBank/DDBJ databases">
        <title>Comparative genomics of anhydrobiosis in the tardigrade Hypsibius dujardini.</title>
        <authorList>
            <person name="Yoshida Y."/>
            <person name="Koutsovoulos G."/>
            <person name="Laetsch D."/>
            <person name="Stevens L."/>
            <person name="Kumar S."/>
            <person name="Horikawa D."/>
            <person name="Ishino K."/>
            <person name="Komine S."/>
            <person name="Tomita M."/>
            <person name="Blaxter M."/>
            <person name="Arakawa K."/>
        </authorList>
    </citation>
    <scope>NUCLEOTIDE SEQUENCE [LARGE SCALE GENOMIC DNA]</scope>
    <source>
        <strain evidence="3">Z151</strain>
    </source>
</reference>
<dbReference type="AlphaFoldDB" id="A0A9X6RPS7"/>
<organism evidence="2 3">
    <name type="scientific">Hypsibius exemplaris</name>
    <name type="common">Freshwater tardigrade</name>
    <dbReference type="NCBI Taxonomy" id="2072580"/>
    <lineage>
        <taxon>Eukaryota</taxon>
        <taxon>Metazoa</taxon>
        <taxon>Ecdysozoa</taxon>
        <taxon>Tardigrada</taxon>
        <taxon>Eutardigrada</taxon>
        <taxon>Parachela</taxon>
        <taxon>Hypsibioidea</taxon>
        <taxon>Hypsibiidae</taxon>
        <taxon>Hypsibius</taxon>
    </lineage>
</organism>
<gene>
    <name evidence="2" type="ORF">BV898_19802</name>
</gene>
<proteinExistence type="predicted"/>
<feature type="region of interest" description="Disordered" evidence="1">
    <location>
        <begin position="454"/>
        <end position="489"/>
    </location>
</feature>